<feature type="domain" description="Nitroreductase" evidence="9">
    <location>
        <begin position="12"/>
        <end position="171"/>
    </location>
</feature>
<name>A0A4Q5LPP8_9SPHI</name>
<reference evidence="10 11" key="1">
    <citation type="submission" date="2019-02" db="EMBL/GenBank/DDBJ databases">
        <title>Bacterial novel species Mucilaginibacter sp. 17JY9-4 isolated from soil.</title>
        <authorList>
            <person name="Jung H.-Y."/>
        </authorList>
    </citation>
    <scope>NUCLEOTIDE SEQUENCE [LARGE SCALE GENOMIC DNA]</scope>
    <source>
        <strain evidence="10 11">17JY9-4</strain>
    </source>
</reference>
<dbReference type="AlphaFoldDB" id="A0A4Q5LPP8"/>
<evidence type="ECO:0000259" key="9">
    <source>
        <dbReference type="Pfam" id="PF00881"/>
    </source>
</evidence>
<evidence type="ECO:0000256" key="4">
    <source>
        <dbReference type="ARBA" id="ARBA00022857"/>
    </source>
</evidence>
<evidence type="ECO:0000256" key="8">
    <source>
        <dbReference type="PIRSR" id="PIRSR000232-1"/>
    </source>
</evidence>
<evidence type="ECO:0000256" key="3">
    <source>
        <dbReference type="ARBA" id="ARBA00022643"/>
    </source>
</evidence>
<dbReference type="PIRSF" id="PIRSF000232">
    <property type="entry name" value="YdjA"/>
    <property type="match status" value="1"/>
</dbReference>
<evidence type="ECO:0000256" key="5">
    <source>
        <dbReference type="ARBA" id="ARBA00023002"/>
    </source>
</evidence>
<dbReference type="OrthoDB" id="9804207at2"/>
<evidence type="ECO:0000256" key="6">
    <source>
        <dbReference type="ARBA" id="ARBA00023027"/>
    </source>
</evidence>
<dbReference type="InterPro" id="IPR026021">
    <property type="entry name" value="YdjA-like"/>
</dbReference>
<dbReference type="PANTHER" id="PTHR43821">
    <property type="entry name" value="NAD(P)H NITROREDUCTASE YDJA-RELATED"/>
    <property type="match status" value="1"/>
</dbReference>
<dbReference type="GO" id="GO:0016491">
    <property type="term" value="F:oxidoreductase activity"/>
    <property type="evidence" value="ECO:0007669"/>
    <property type="project" value="UniProtKB-UniRule"/>
</dbReference>
<keyword evidence="5 7" id="KW-0560">Oxidoreductase</keyword>
<evidence type="ECO:0000256" key="2">
    <source>
        <dbReference type="ARBA" id="ARBA00022630"/>
    </source>
</evidence>
<keyword evidence="11" id="KW-1185">Reference proteome</keyword>
<feature type="binding site" evidence="8">
    <location>
        <position position="46"/>
    </location>
    <ligand>
        <name>FMN</name>
        <dbReference type="ChEBI" id="CHEBI:58210"/>
        <note>ligand shared between dimeric partners</note>
    </ligand>
</feature>
<proteinExistence type="inferred from homology"/>
<comment type="similarity">
    <text evidence="1 7">Belongs to the nitroreductase family.</text>
</comment>
<organism evidence="10 11">
    <name type="scientific">Mucilaginibacter terrigena</name>
    <dbReference type="NCBI Taxonomy" id="2492395"/>
    <lineage>
        <taxon>Bacteria</taxon>
        <taxon>Pseudomonadati</taxon>
        <taxon>Bacteroidota</taxon>
        <taxon>Sphingobacteriia</taxon>
        <taxon>Sphingobacteriales</taxon>
        <taxon>Sphingobacteriaceae</taxon>
        <taxon>Mucilaginibacter</taxon>
    </lineage>
</organism>
<feature type="binding site" description="in other chain" evidence="8">
    <location>
        <begin position="15"/>
        <end position="17"/>
    </location>
    <ligand>
        <name>FMN</name>
        <dbReference type="ChEBI" id="CHEBI:58210"/>
        <note>ligand shared between dimeric partners</note>
    </ligand>
</feature>
<evidence type="ECO:0000313" key="10">
    <source>
        <dbReference type="EMBL" id="RYU91362.1"/>
    </source>
</evidence>
<dbReference type="InterPro" id="IPR000415">
    <property type="entry name" value="Nitroreductase-like"/>
</dbReference>
<keyword evidence="6 7" id="KW-0520">NAD</keyword>
<protein>
    <recommendedName>
        <fullName evidence="7">Putative NAD(P)H nitroreductase</fullName>
        <ecNumber evidence="7">1.-.-.-</ecNumber>
    </recommendedName>
</protein>
<dbReference type="RefSeq" id="WP_129875621.1">
    <property type="nucleotide sequence ID" value="NZ_SEWG01000002.1"/>
</dbReference>
<dbReference type="EMBL" id="SEWG01000002">
    <property type="protein sequence ID" value="RYU91362.1"/>
    <property type="molecule type" value="Genomic_DNA"/>
</dbReference>
<dbReference type="Pfam" id="PF00881">
    <property type="entry name" value="Nitroreductase"/>
    <property type="match status" value="1"/>
</dbReference>
<sequence>MDTTFSAIANNIKARRTIKPSTMNGNKIPNGHIASILELADWAPNHGNTEPWRFIVFEDPKIYCEQHAELYKAANPGESFNPTAYTNFQNQANAASHVIIAYQKRGDLPKIPQFEEVIATACAVQNLLLGATALNIGAFWSTGGMVLKPAYAEHFGLGAEDSVLGVLFMGYTDNQPEGKRKTPIEEKITWNK</sequence>
<evidence type="ECO:0000313" key="11">
    <source>
        <dbReference type="Proteomes" id="UP000293331"/>
    </source>
</evidence>
<comment type="caution">
    <text evidence="10">The sequence shown here is derived from an EMBL/GenBank/DDBJ whole genome shotgun (WGS) entry which is preliminary data.</text>
</comment>
<dbReference type="Proteomes" id="UP000293331">
    <property type="component" value="Unassembled WGS sequence"/>
</dbReference>
<dbReference type="SUPFAM" id="SSF55469">
    <property type="entry name" value="FMN-dependent nitroreductase-like"/>
    <property type="match status" value="1"/>
</dbReference>
<dbReference type="CDD" id="cd02135">
    <property type="entry name" value="YdjA-like"/>
    <property type="match status" value="1"/>
</dbReference>
<accession>A0A4Q5LPP8</accession>
<evidence type="ECO:0000256" key="1">
    <source>
        <dbReference type="ARBA" id="ARBA00007118"/>
    </source>
</evidence>
<gene>
    <name evidence="10" type="ORF">EWM62_05325</name>
</gene>
<feature type="binding site" description="in other chain" evidence="8">
    <location>
        <begin position="140"/>
        <end position="142"/>
    </location>
    <ligand>
        <name>FMN</name>
        <dbReference type="ChEBI" id="CHEBI:58210"/>
        <note>ligand shared between dimeric partners</note>
    </ligand>
</feature>
<keyword evidence="3 7" id="KW-0288">FMN</keyword>
<dbReference type="InterPro" id="IPR029479">
    <property type="entry name" value="Nitroreductase"/>
</dbReference>
<keyword evidence="4 7" id="KW-0521">NADP</keyword>
<dbReference type="Gene3D" id="3.40.109.10">
    <property type="entry name" value="NADH Oxidase"/>
    <property type="match status" value="1"/>
</dbReference>
<dbReference type="PANTHER" id="PTHR43821:SF1">
    <property type="entry name" value="NAD(P)H NITROREDUCTASE YDJA-RELATED"/>
    <property type="match status" value="1"/>
</dbReference>
<comment type="cofactor">
    <cofactor evidence="8">
        <name>FMN</name>
        <dbReference type="ChEBI" id="CHEBI:58210"/>
    </cofactor>
    <text evidence="8">Binds 1 FMN per subunit.</text>
</comment>
<evidence type="ECO:0000256" key="7">
    <source>
        <dbReference type="PIRNR" id="PIRNR000232"/>
    </source>
</evidence>
<keyword evidence="2 7" id="KW-0285">Flavoprotein</keyword>
<dbReference type="InterPro" id="IPR052530">
    <property type="entry name" value="NAD(P)H_nitroreductase"/>
</dbReference>
<dbReference type="EC" id="1.-.-.-" evidence="7"/>